<dbReference type="EMBL" id="UOGA01000171">
    <property type="protein sequence ID" value="VAX20226.1"/>
    <property type="molecule type" value="Genomic_DNA"/>
</dbReference>
<organism evidence="2">
    <name type="scientific">hydrothermal vent metagenome</name>
    <dbReference type="NCBI Taxonomy" id="652676"/>
    <lineage>
        <taxon>unclassified sequences</taxon>
        <taxon>metagenomes</taxon>
        <taxon>ecological metagenomes</taxon>
    </lineage>
</organism>
<evidence type="ECO:0000313" key="2">
    <source>
        <dbReference type="EMBL" id="VAX20226.1"/>
    </source>
</evidence>
<dbReference type="SUPFAM" id="SSF54593">
    <property type="entry name" value="Glyoxalase/Bleomycin resistance protein/Dihydroxybiphenyl dioxygenase"/>
    <property type="match status" value="1"/>
</dbReference>
<dbReference type="PANTHER" id="PTHR36503:SF3">
    <property type="entry name" value="BLR0126 PROTEIN"/>
    <property type="match status" value="1"/>
</dbReference>
<dbReference type="AlphaFoldDB" id="A0A3B1BPH7"/>
<dbReference type="InterPro" id="IPR037523">
    <property type="entry name" value="VOC_core"/>
</dbReference>
<dbReference type="PANTHER" id="PTHR36503">
    <property type="entry name" value="BLR2520 PROTEIN"/>
    <property type="match status" value="1"/>
</dbReference>
<dbReference type="PROSITE" id="PS51819">
    <property type="entry name" value="VOC"/>
    <property type="match status" value="1"/>
</dbReference>
<gene>
    <name evidence="2" type="ORF">MNBD_NITROSPINAE04-1754</name>
</gene>
<reference evidence="2" key="1">
    <citation type="submission" date="2018-06" db="EMBL/GenBank/DDBJ databases">
        <authorList>
            <person name="Zhirakovskaya E."/>
        </authorList>
    </citation>
    <scope>NUCLEOTIDE SEQUENCE</scope>
</reference>
<feature type="domain" description="VOC" evidence="1">
    <location>
        <begin position="2"/>
        <end position="124"/>
    </location>
</feature>
<sequence>MSLDAIGIVSKNIEQAIKFYEILGVSLKETGGPDHLEGTTPSGVRIMLDSASLIKKINPDWVEPVGSGIVLCFKQEAPASVDELFSKVTEAGFKSVKAPWDAFWGQRYSSVQDPDGNQIDIFASL</sequence>
<dbReference type="InterPro" id="IPR004360">
    <property type="entry name" value="Glyas_Fos-R_dOase_dom"/>
</dbReference>
<dbReference type="Pfam" id="PF00903">
    <property type="entry name" value="Glyoxalase"/>
    <property type="match status" value="1"/>
</dbReference>
<dbReference type="Gene3D" id="3.10.180.10">
    <property type="entry name" value="2,3-Dihydroxybiphenyl 1,2-Dioxygenase, domain 1"/>
    <property type="match status" value="1"/>
</dbReference>
<protein>
    <submittedName>
        <fullName evidence="2">Putative quinone binding protein</fullName>
    </submittedName>
</protein>
<evidence type="ECO:0000259" key="1">
    <source>
        <dbReference type="PROSITE" id="PS51819"/>
    </source>
</evidence>
<name>A0A3B1BPH7_9ZZZZ</name>
<proteinExistence type="predicted"/>
<accession>A0A3B1BPH7</accession>
<dbReference type="InterPro" id="IPR029068">
    <property type="entry name" value="Glyas_Bleomycin-R_OHBP_Dase"/>
</dbReference>